<dbReference type="Pfam" id="PF07886">
    <property type="entry name" value="BA14K"/>
    <property type="match status" value="1"/>
</dbReference>
<dbReference type="InterPro" id="IPR012413">
    <property type="entry name" value="BA14K"/>
</dbReference>
<feature type="chain" id="PRO_5012692017" description="Lectin-like protein BA14k" evidence="7">
    <location>
        <begin position="25"/>
        <end position="150"/>
    </location>
</feature>
<evidence type="ECO:0000256" key="5">
    <source>
        <dbReference type="ARBA" id="ARBA00022734"/>
    </source>
</evidence>
<accession>A0A231V039</accession>
<evidence type="ECO:0000256" key="7">
    <source>
        <dbReference type="SAM" id="SignalP"/>
    </source>
</evidence>
<comment type="subcellular location">
    <subcellularLocation>
        <location evidence="1">Membrane</location>
        <topology evidence="1">Single-pass membrane protein</topology>
    </subcellularLocation>
</comment>
<evidence type="ECO:0000256" key="1">
    <source>
        <dbReference type="ARBA" id="ARBA00004167"/>
    </source>
</evidence>
<name>A0A231V039_9HYPH</name>
<sequence length="150" mass="18061">MKKMMTIAAIAAAIGFTGVGPAQAAPLSIPAAPQTTSTNTPQNVDFRVRGGIYFYNGHRGSRRWHRGWREYRGWYFPPRAFYRGGYYRTAPRYYYPDRPRRYYKPRYRYSDGFSRAHYRWCHNRYRSYRSYDNTFQPYHGPRRQCYSPYD</sequence>
<dbReference type="EMBL" id="NBYO01000001">
    <property type="protein sequence ID" value="OXT01558.1"/>
    <property type="molecule type" value="Genomic_DNA"/>
</dbReference>
<protein>
    <recommendedName>
        <fullName evidence="3">Lectin-like protein BA14k</fullName>
    </recommendedName>
</protein>
<keyword evidence="4" id="KW-0472">Membrane</keyword>
<comment type="caution">
    <text evidence="8">The sequence shown here is derived from an EMBL/GenBank/DDBJ whole genome shotgun (WGS) entry which is preliminary data.</text>
</comment>
<keyword evidence="7" id="KW-0732">Signal</keyword>
<keyword evidence="4" id="KW-1003">Cell membrane</keyword>
<evidence type="ECO:0000313" key="9">
    <source>
        <dbReference type="Proteomes" id="UP000215405"/>
    </source>
</evidence>
<comment type="similarity">
    <text evidence="2">Belongs to the BA14k family.</text>
</comment>
<reference evidence="9" key="1">
    <citation type="journal article" date="2017" name="Int. J. Syst. Evol. Microbiol.">
        <title>Notoacmeibacter marinus gen. nov., sp. nov., isolated from the gut of a limpet and proposal of Notoacmeibacteraceae fam. nov. in the order Rhizobiales of the class Alphaproteobacteria.</title>
        <authorList>
            <person name="Huang Z."/>
            <person name="Guo F."/>
            <person name="Lai Q."/>
        </authorList>
    </citation>
    <scope>NUCLEOTIDE SEQUENCE [LARGE SCALE GENOMIC DNA]</scope>
    <source>
        <strain evidence="9">XMTR2A4</strain>
    </source>
</reference>
<evidence type="ECO:0000256" key="3">
    <source>
        <dbReference type="ARBA" id="ARBA00020552"/>
    </source>
</evidence>
<dbReference type="AlphaFoldDB" id="A0A231V039"/>
<dbReference type="GO" id="GO:0030246">
    <property type="term" value="F:carbohydrate binding"/>
    <property type="evidence" value="ECO:0007669"/>
    <property type="project" value="UniProtKB-KW"/>
</dbReference>
<organism evidence="8 9">
    <name type="scientific">Notoacmeibacter marinus</name>
    <dbReference type="NCBI Taxonomy" id="1876515"/>
    <lineage>
        <taxon>Bacteria</taxon>
        <taxon>Pseudomonadati</taxon>
        <taxon>Pseudomonadota</taxon>
        <taxon>Alphaproteobacteria</taxon>
        <taxon>Hyphomicrobiales</taxon>
        <taxon>Notoacmeibacteraceae</taxon>
        <taxon>Notoacmeibacter</taxon>
    </lineage>
</organism>
<dbReference type="RefSeq" id="WP_094075527.1">
    <property type="nucleotide sequence ID" value="NZ_NBYO01000001.1"/>
</dbReference>
<gene>
    <name evidence="8" type="ORF">B7H23_00840</name>
</gene>
<dbReference type="GO" id="GO:0016020">
    <property type="term" value="C:membrane"/>
    <property type="evidence" value="ECO:0007669"/>
    <property type="project" value="UniProtKB-SubCell"/>
</dbReference>
<evidence type="ECO:0000313" key="8">
    <source>
        <dbReference type="EMBL" id="OXT01558.1"/>
    </source>
</evidence>
<keyword evidence="5" id="KW-0430">Lectin</keyword>
<comment type="function">
    <text evidence="6">Has immunoglobulin-binding and hemagglutination properties, and can bind to mannose. Essential for virulence. May be involved in LPS biosynthesis or polysaccharide transport.</text>
</comment>
<evidence type="ECO:0000256" key="2">
    <source>
        <dbReference type="ARBA" id="ARBA00010270"/>
    </source>
</evidence>
<dbReference type="Proteomes" id="UP000215405">
    <property type="component" value="Unassembled WGS sequence"/>
</dbReference>
<keyword evidence="9" id="KW-1185">Reference proteome</keyword>
<evidence type="ECO:0000256" key="6">
    <source>
        <dbReference type="ARBA" id="ARBA00025321"/>
    </source>
</evidence>
<proteinExistence type="inferred from homology"/>
<feature type="signal peptide" evidence="7">
    <location>
        <begin position="1"/>
        <end position="24"/>
    </location>
</feature>
<evidence type="ECO:0000256" key="4">
    <source>
        <dbReference type="ARBA" id="ARBA00022475"/>
    </source>
</evidence>